<keyword evidence="3" id="KW-1185">Reference proteome</keyword>
<evidence type="ECO:0000313" key="3">
    <source>
        <dbReference type="Proteomes" id="UP001187415"/>
    </source>
</evidence>
<sequence>MERGDRGVAGRGPGGGASKTTGVSTEGGGHKGSFPFTGRVPEELLRECERNRQTALVGAARKATNLYRRVSTVSYSSGGRCSRAKAQRVGKRCGGAKCLACLVTLVKSSKDRRRAGVKLRCPCDVRVCDTCFANDPEWYLSEPHFSSCSVVREFECARCACFAVLMNKPCCAWMCSRCSADLRESGSSCSRCSAPVSRGEPRERRSLCCDTRSACDSTSGAPCCDERKLAEYREEIRARVVERVSSSRHVSTSDLEALFPECPGTRAVCSCESKDRPNPMCPRCTPVLAVMELLARNPNPLMASFAERAVPGRALARNVYSRALLAAMLNDPDLPPCLNAHSCKGTLVNAKTGPLKSLVTPEAYKRLVADRERASRHGERLRGPVAPPSHCILCLLFNQSAAVAQMCSSHGLRLEPHPSGPVYYFNVKLAPDVGVPEVSVRDYQGYLISFQGSVGSYKPAFYYNWRDMLEIIRRDSSGSVTLSRDKFTMLSALPPPHWPIPHSCPIVLSLHNRKRKTLLGSTG</sequence>
<evidence type="ECO:0000256" key="1">
    <source>
        <dbReference type="SAM" id="MobiDB-lite"/>
    </source>
</evidence>
<evidence type="ECO:0000313" key="2">
    <source>
        <dbReference type="EMBL" id="KAK2813585.1"/>
    </source>
</evidence>
<reference evidence="2" key="1">
    <citation type="submission" date="2023-07" db="EMBL/GenBank/DDBJ databases">
        <title>Chromosome-level Genome Assembly of Striped Snakehead (Channa striata).</title>
        <authorList>
            <person name="Liu H."/>
        </authorList>
    </citation>
    <scope>NUCLEOTIDE SEQUENCE</scope>
    <source>
        <strain evidence="2">Gz</strain>
        <tissue evidence="2">Muscle</tissue>
    </source>
</reference>
<dbReference type="Proteomes" id="UP001187415">
    <property type="component" value="Unassembled WGS sequence"/>
</dbReference>
<protein>
    <submittedName>
        <fullName evidence="2">Uncharacterized protein</fullName>
    </submittedName>
</protein>
<feature type="region of interest" description="Disordered" evidence="1">
    <location>
        <begin position="1"/>
        <end position="36"/>
    </location>
</feature>
<name>A0AA88II19_CHASR</name>
<proteinExistence type="predicted"/>
<gene>
    <name evidence="2" type="ORF">Q5P01_000742</name>
</gene>
<comment type="caution">
    <text evidence="2">The sequence shown here is derived from an EMBL/GenBank/DDBJ whole genome shotgun (WGS) entry which is preliminary data.</text>
</comment>
<organism evidence="2 3">
    <name type="scientific">Channa striata</name>
    <name type="common">Snakehead murrel</name>
    <name type="synonym">Ophicephalus striatus</name>
    <dbReference type="NCBI Taxonomy" id="64152"/>
    <lineage>
        <taxon>Eukaryota</taxon>
        <taxon>Metazoa</taxon>
        <taxon>Chordata</taxon>
        <taxon>Craniata</taxon>
        <taxon>Vertebrata</taxon>
        <taxon>Euteleostomi</taxon>
        <taxon>Actinopterygii</taxon>
        <taxon>Neopterygii</taxon>
        <taxon>Teleostei</taxon>
        <taxon>Neoteleostei</taxon>
        <taxon>Acanthomorphata</taxon>
        <taxon>Anabantaria</taxon>
        <taxon>Anabantiformes</taxon>
        <taxon>Channoidei</taxon>
        <taxon>Channidae</taxon>
        <taxon>Channa</taxon>
    </lineage>
</organism>
<dbReference type="AlphaFoldDB" id="A0AA88II19"/>
<accession>A0AA88II19</accession>
<dbReference type="EMBL" id="JAUPFM010000081">
    <property type="protein sequence ID" value="KAK2813585.1"/>
    <property type="molecule type" value="Genomic_DNA"/>
</dbReference>